<proteinExistence type="inferred from homology"/>
<name>A0AA38LI93_TAXCH</name>
<gene>
    <name evidence="3" type="ORF">KI387_005069</name>
</gene>
<protein>
    <recommendedName>
        <fullName evidence="2">LOB domain-containing protein</fullName>
    </recommendedName>
</protein>
<organism evidence="3 4">
    <name type="scientific">Taxus chinensis</name>
    <name type="common">Chinese yew</name>
    <name type="synonym">Taxus wallichiana var. chinensis</name>
    <dbReference type="NCBI Taxonomy" id="29808"/>
    <lineage>
        <taxon>Eukaryota</taxon>
        <taxon>Viridiplantae</taxon>
        <taxon>Streptophyta</taxon>
        <taxon>Embryophyta</taxon>
        <taxon>Tracheophyta</taxon>
        <taxon>Spermatophyta</taxon>
        <taxon>Pinopsida</taxon>
        <taxon>Pinidae</taxon>
        <taxon>Conifers II</taxon>
        <taxon>Cupressales</taxon>
        <taxon>Taxaceae</taxon>
        <taxon>Taxus</taxon>
    </lineage>
</organism>
<dbReference type="GO" id="GO:0005634">
    <property type="term" value="C:nucleus"/>
    <property type="evidence" value="ECO:0007669"/>
    <property type="project" value="TreeGrafter"/>
</dbReference>
<accession>A0AA38LI93</accession>
<evidence type="ECO:0000256" key="1">
    <source>
        <dbReference type="ARBA" id="ARBA00005474"/>
    </source>
</evidence>
<dbReference type="Pfam" id="PF03195">
    <property type="entry name" value="LOB"/>
    <property type="match status" value="1"/>
</dbReference>
<comment type="caution">
    <text evidence="3">The sequence shown here is derived from an EMBL/GenBank/DDBJ whole genome shotgun (WGS) entry which is preliminary data.</text>
</comment>
<evidence type="ECO:0000313" key="3">
    <source>
        <dbReference type="EMBL" id="KAH9324891.1"/>
    </source>
</evidence>
<dbReference type="PANTHER" id="PTHR31529:SF26">
    <property type="entry name" value="LOB DOMAIN-CONTAINING PROTEIN CRL1"/>
    <property type="match status" value="1"/>
</dbReference>
<dbReference type="Proteomes" id="UP000824469">
    <property type="component" value="Unassembled WGS sequence"/>
</dbReference>
<feature type="domain" description="LOB" evidence="2">
    <location>
        <begin position="13"/>
        <end position="117"/>
    </location>
</feature>
<dbReference type="AlphaFoldDB" id="A0AA38LI93"/>
<evidence type="ECO:0000259" key="2">
    <source>
        <dbReference type="PROSITE" id="PS50891"/>
    </source>
</evidence>
<dbReference type="GO" id="GO:0009755">
    <property type="term" value="P:hormone-mediated signaling pathway"/>
    <property type="evidence" value="ECO:0007669"/>
    <property type="project" value="TreeGrafter"/>
</dbReference>
<dbReference type="OMA" id="SHIFYLQ"/>
<comment type="similarity">
    <text evidence="1">Belongs to the LOB domain-containing protein family.</text>
</comment>
<reference evidence="3 4" key="1">
    <citation type="journal article" date="2021" name="Nat. Plants">
        <title>The Taxus genome provides insights into paclitaxel biosynthesis.</title>
        <authorList>
            <person name="Xiong X."/>
            <person name="Gou J."/>
            <person name="Liao Q."/>
            <person name="Li Y."/>
            <person name="Zhou Q."/>
            <person name="Bi G."/>
            <person name="Li C."/>
            <person name="Du R."/>
            <person name="Wang X."/>
            <person name="Sun T."/>
            <person name="Guo L."/>
            <person name="Liang H."/>
            <person name="Lu P."/>
            <person name="Wu Y."/>
            <person name="Zhang Z."/>
            <person name="Ro D.K."/>
            <person name="Shang Y."/>
            <person name="Huang S."/>
            <person name="Yan J."/>
        </authorList>
    </citation>
    <scope>NUCLEOTIDE SEQUENCE [LARGE SCALE GENOMIC DNA]</scope>
    <source>
        <strain evidence="3">Ta-2019</strain>
    </source>
</reference>
<keyword evidence="4" id="KW-1185">Reference proteome</keyword>
<dbReference type="EMBL" id="JAHRHJ020000002">
    <property type="protein sequence ID" value="KAH9324891.1"/>
    <property type="molecule type" value="Genomic_DNA"/>
</dbReference>
<dbReference type="PANTHER" id="PTHR31529">
    <property type="entry name" value="LOB DOMAIN CONTAINING PROTEIN"/>
    <property type="match status" value="1"/>
</dbReference>
<dbReference type="InterPro" id="IPR004883">
    <property type="entry name" value="LOB"/>
</dbReference>
<dbReference type="GO" id="GO:0045893">
    <property type="term" value="P:positive regulation of DNA-templated transcription"/>
    <property type="evidence" value="ECO:0007669"/>
    <property type="project" value="TreeGrafter"/>
</dbReference>
<evidence type="ECO:0000313" key="4">
    <source>
        <dbReference type="Proteomes" id="UP000824469"/>
    </source>
</evidence>
<sequence length="220" mass="24197">MAGGGAGGRGEKAPCGACKFLRRKCAKECVFAPYFSTQELGASQFAAIHKVFGASNFSKLLQRIPSEEERYDAVLSISFEAQARLQDPIYGCVSHIFYLQQQVAYLQAELRFVEARLARSSDGKLGSETTPSSINNYYGLYASSNEQHSSNQFAPENTALFPEVKGSCLPVYKQDDCHNPFSAAKQANDFQENTNSTEGSAQHEGDLYALAFSMLRRSKN</sequence>
<dbReference type="PROSITE" id="PS50891">
    <property type="entry name" value="LOB"/>
    <property type="match status" value="1"/>
</dbReference>